<dbReference type="Proteomes" id="UP000027822">
    <property type="component" value="Unassembled WGS sequence"/>
</dbReference>
<feature type="transmembrane region" description="Helical" evidence="8">
    <location>
        <begin position="57"/>
        <end position="78"/>
    </location>
</feature>
<dbReference type="PANTHER" id="PTHR30561">
    <property type="entry name" value="SMR FAMILY PROTON-DEPENDENT DRUG EFFLUX TRANSPORTER SUGE"/>
    <property type="match status" value="1"/>
</dbReference>
<keyword evidence="4 7" id="KW-0812">Transmembrane</keyword>
<dbReference type="OrthoDB" id="21828at2"/>
<dbReference type="PANTHER" id="PTHR30561:SF0">
    <property type="entry name" value="GUANIDINIUM EXPORTER"/>
    <property type="match status" value="1"/>
</dbReference>
<reference evidence="9 10" key="1">
    <citation type="submission" date="2014-06" db="EMBL/GenBank/DDBJ databases">
        <title>Draft genome sequence of Bacillus manliponensis JCM 15802 (MCCC 1A00708).</title>
        <authorList>
            <person name="Lai Q."/>
            <person name="Liu Y."/>
            <person name="Shao Z."/>
        </authorList>
    </citation>
    <scope>NUCLEOTIDE SEQUENCE [LARGE SCALE GENOMIC DNA]</scope>
    <source>
        <strain evidence="9 10">JCM 15802</strain>
    </source>
</reference>
<dbReference type="InterPro" id="IPR045324">
    <property type="entry name" value="Small_multidrug_res"/>
</dbReference>
<protein>
    <submittedName>
        <fullName evidence="9">Multidrug resistance protein SMR</fullName>
    </submittedName>
</protein>
<accession>A0A073JVZ0</accession>
<evidence type="ECO:0000256" key="7">
    <source>
        <dbReference type="RuleBase" id="RU003942"/>
    </source>
</evidence>
<dbReference type="STRING" id="574376.BAMA_05005"/>
<keyword evidence="3" id="KW-1003">Cell membrane</keyword>
<evidence type="ECO:0000256" key="4">
    <source>
        <dbReference type="ARBA" id="ARBA00022692"/>
    </source>
</evidence>
<dbReference type="Gene3D" id="1.10.3730.20">
    <property type="match status" value="1"/>
</dbReference>
<dbReference type="InterPro" id="IPR037185">
    <property type="entry name" value="EmrE-like"/>
</dbReference>
<dbReference type="Pfam" id="PF00893">
    <property type="entry name" value="Multi_Drug_Res"/>
    <property type="match status" value="1"/>
</dbReference>
<dbReference type="InterPro" id="IPR000390">
    <property type="entry name" value="Small_drug/metabolite_transptr"/>
</dbReference>
<name>A0A073JVZ0_9BACI</name>
<organism evidence="9 10">
    <name type="scientific">Bacillus manliponensis</name>
    <dbReference type="NCBI Taxonomy" id="574376"/>
    <lineage>
        <taxon>Bacteria</taxon>
        <taxon>Bacillati</taxon>
        <taxon>Bacillota</taxon>
        <taxon>Bacilli</taxon>
        <taxon>Bacillales</taxon>
        <taxon>Bacillaceae</taxon>
        <taxon>Bacillus</taxon>
        <taxon>Bacillus cereus group</taxon>
    </lineage>
</organism>
<evidence type="ECO:0000256" key="6">
    <source>
        <dbReference type="ARBA" id="ARBA00023136"/>
    </source>
</evidence>
<dbReference type="GO" id="GO:0022857">
    <property type="term" value="F:transmembrane transporter activity"/>
    <property type="evidence" value="ECO:0007669"/>
    <property type="project" value="InterPro"/>
</dbReference>
<keyword evidence="5 8" id="KW-1133">Transmembrane helix</keyword>
<evidence type="ECO:0000256" key="8">
    <source>
        <dbReference type="SAM" id="Phobius"/>
    </source>
</evidence>
<feature type="transmembrane region" description="Helical" evidence="8">
    <location>
        <begin position="32"/>
        <end position="50"/>
    </location>
</feature>
<evidence type="ECO:0000256" key="1">
    <source>
        <dbReference type="ARBA" id="ARBA00004651"/>
    </source>
</evidence>
<sequence>MGWIFVFFAAISEIVGVIGLKMYSEKKTLRNGAIYLGGFAVSFTLLYTSFQYLQVSIAYAVWIGIGTAGAVLLNMFFFGESKNMARIVSVMAIVIGVTGLKALS</sequence>
<evidence type="ECO:0000256" key="5">
    <source>
        <dbReference type="ARBA" id="ARBA00022989"/>
    </source>
</evidence>
<keyword evidence="10" id="KW-1185">Reference proteome</keyword>
<comment type="similarity">
    <text evidence="7">Belongs to the drug/metabolite transporter (DMT) superfamily. Small multidrug resistance (SMR) (TC 2.A.7.1) family.</text>
</comment>
<evidence type="ECO:0000256" key="2">
    <source>
        <dbReference type="ARBA" id="ARBA00022448"/>
    </source>
</evidence>
<evidence type="ECO:0000313" key="9">
    <source>
        <dbReference type="EMBL" id="KEK18387.1"/>
    </source>
</evidence>
<dbReference type="eggNOG" id="COG2076">
    <property type="taxonomic scope" value="Bacteria"/>
</dbReference>
<keyword evidence="2" id="KW-0813">Transport</keyword>
<proteinExistence type="inferred from homology"/>
<comment type="caution">
    <text evidence="9">The sequence shown here is derived from an EMBL/GenBank/DDBJ whole genome shotgun (WGS) entry which is preliminary data.</text>
</comment>
<dbReference type="GO" id="GO:0005886">
    <property type="term" value="C:plasma membrane"/>
    <property type="evidence" value="ECO:0007669"/>
    <property type="project" value="UniProtKB-SubCell"/>
</dbReference>
<dbReference type="EMBL" id="JOTN01000014">
    <property type="protein sequence ID" value="KEK18387.1"/>
    <property type="molecule type" value="Genomic_DNA"/>
</dbReference>
<keyword evidence="6 8" id="KW-0472">Membrane</keyword>
<gene>
    <name evidence="9" type="ORF">BAMA_05005</name>
</gene>
<dbReference type="SUPFAM" id="SSF103481">
    <property type="entry name" value="Multidrug resistance efflux transporter EmrE"/>
    <property type="match status" value="1"/>
</dbReference>
<comment type="subcellular location">
    <subcellularLocation>
        <location evidence="1 7">Cell membrane</location>
        <topology evidence="1 7">Multi-pass membrane protein</topology>
    </subcellularLocation>
</comment>
<dbReference type="AlphaFoldDB" id="A0A073JVZ0"/>
<evidence type="ECO:0000256" key="3">
    <source>
        <dbReference type="ARBA" id="ARBA00022475"/>
    </source>
</evidence>
<dbReference type="RefSeq" id="WP_034640814.1">
    <property type="nucleotide sequence ID" value="NZ_CBCSJC010000006.1"/>
</dbReference>
<evidence type="ECO:0000313" key="10">
    <source>
        <dbReference type="Proteomes" id="UP000027822"/>
    </source>
</evidence>